<dbReference type="InterPro" id="IPR028082">
    <property type="entry name" value="Peripla_BP_I"/>
</dbReference>
<evidence type="ECO:0000259" key="6">
    <source>
        <dbReference type="Pfam" id="PF13458"/>
    </source>
</evidence>
<evidence type="ECO:0000256" key="3">
    <source>
        <dbReference type="ARBA" id="ARBA00022970"/>
    </source>
</evidence>
<reference evidence="7 8" key="1">
    <citation type="submission" date="2018-09" db="EMBL/GenBank/DDBJ databases">
        <title>Altererythrobacter sp.Ery1 and Ery12, the genome sequencing of novel strains in genus Alterythrobacter.</title>
        <authorList>
            <person name="Cheng H."/>
            <person name="Wu Y.-H."/>
            <person name="Fang C."/>
            <person name="Xu X.-W."/>
        </authorList>
    </citation>
    <scope>NUCLEOTIDE SEQUENCE [LARGE SCALE GENOMIC DNA]</scope>
    <source>
        <strain evidence="7 8">Ery12</strain>
    </source>
</reference>
<feature type="chain" id="PRO_5019142230" evidence="5">
    <location>
        <begin position="22"/>
        <end position="388"/>
    </location>
</feature>
<dbReference type="Gene3D" id="3.40.50.2300">
    <property type="match status" value="2"/>
</dbReference>
<evidence type="ECO:0000256" key="1">
    <source>
        <dbReference type="ARBA" id="ARBA00010062"/>
    </source>
</evidence>
<protein>
    <submittedName>
        <fullName evidence="7">Penicillin-binding protein activator</fullName>
    </submittedName>
</protein>
<dbReference type="RefSeq" id="WP_120110882.1">
    <property type="nucleotide sequence ID" value="NZ_RAHJ01000020.1"/>
</dbReference>
<dbReference type="PANTHER" id="PTHR30483:SF6">
    <property type="entry name" value="PERIPLASMIC BINDING PROTEIN OF ABC TRANSPORTER FOR NATURAL AMINO ACIDS"/>
    <property type="match status" value="1"/>
</dbReference>
<evidence type="ECO:0000313" key="8">
    <source>
        <dbReference type="Proteomes" id="UP000284322"/>
    </source>
</evidence>
<dbReference type="InterPro" id="IPR051010">
    <property type="entry name" value="BCAA_transport"/>
</dbReference>
<evidence type="ECO:0000256" key="5">
    <source>
        <dbReference type="SAM" id="SignalP"/>
    </source>
</evidence>
<keyword evidence="3" id="KW-0813">Transport</keyword>
<evidence type="ECO:0000256" key="2">
    <source>
        <dbReference type="ARBA" id="ARBA00022729"/>
    </source>
</evidence>
<sequence length="388" mass="40527">MNGWKMNRRKLMVAGSALLLAGCKVIPGGGPNTTGPTPTPTPEPSATTLPSDDARHRVALLVPTTGTNGDVGLSIANATTMALLDTNASNLRITTYDTATDARSAAARAIADGNSVILGPLMADNVPQVLAEARRADVPLISFSNDSAIAGPDVFVMGIAPGQSIERSVKFARDRGASRFAAIIPDGDYGQRAAAALSSAVAGSGGTMVASETYARGNTSIVSAATRLQSRGGFDTVLIADGPRLAAQAAGVLRPRGTGTTQLLGTELWSGDSTVTRAAALRGAMFSAVSDSRFKRFADSYNTRFGKQPYRISTLGYDAVLLTLRVARDWKPGRKFPISTLRSPDGFLGLDGVFRFNRNNVAERAMEVRQVQDGKVVIISPAPGKFGG</sequence>
<dbReference type="Proteomes" id="UP000284322">
    <property type="component" value="Unassembled WGS sequence"/>
</dbReference>
<dbReference type="CDD" id="cd06339">
    <property type="entry name" value="PBP1_YraM_LppC_lipoprotein-like"/>
    <property type="match status" value="1"/>
</dbReference>
<keyword evidence="8" id="KW-1185">Reference proteome</keyword>
<accession>A0A419QZR0</accession>
<gene>
    <name evidence="7" type="ORF">D6858_12175</name>
</gene>
<dbReference type="SUPFAM" id="SSF53822">
    <property type="entry name" value="Periplasmic binding protein-like I"/>
    <property type="match status" value="1"/>
</dbReference>
<keyword evidence="3" id="KW-0029">Amino-acid transport</keyword>
<dbReference type="GO" id="GO:0006865">
    <property type="term" value="P:amino acid transport"/>
    <property type="evidence" value="ECO:0007669"/>
    <property type="project" value="UniProtKB-KW"/>
</dbReference>
<feature type="domain" description="Leucine-binding protein" evidence="6">
    <location>
        <begin position="57"/>
        <end position="374"/>
    </location>
</feature>
<dbReference type="Pfam" id="PF13458">
    <property type="entry name" value="Peripla_BP_6"/>
    <property type="match status" value="1"/>
</dbReference>
<evidence type="ECO:0000256" key="4">
    <source>
        <dbReference type="SAM" id="MobiDB-lite"/>
    </source>
</evidence>
<feature type="region of interest" description="Disordered" evidence="4">
    <location>
        <begin position="29"/>
        <end position="50"/>
    </location>
</feature>
<evidence type="ECO:0000313" key="7">
    <source>
        <dbReference type="EMBL" id="RJX66277.1"/>
    </source>
</evidence>
<dbReference type="EMBL" id="RAHJ01000020">
    <property type="protein sequence ID" value="RJX66277.1"/>
    <property type="molecule type" value="Genomic_DNA"/>
</dbReference>
<comment type="caution">
    <text evidence="7">The sequence shown here is derived from an EMBL/GenBank/DDBJ whole genome shotgun (WGS) entry which is preliminary data.</text>
</comment>
<name>A0A419QZR0_9SPHN</name>
<keyword evidence="2 5" id="KW-0732">Signal</keyword>
<comment type="similarity">
    <text evidence="1">Belongs to the leucine-binding protein family.</text>
</comment>
<dbReference type="OrthoDB" id="7210494at2"/>
<organism evidence="7 8">
    <name type="scientific">Tsuneonella suprasediminis</name>
    <dbReference type="NCBI Taxonomy" id="2306996"/>
    <lineage>
        <taxon>Bacteria</taxon>
        <taxon>Pseudomonadati</taxon>
        <taxon>Pseudomonadota</taxon>
        <taxon>Alphaproteobacteria</taxon>
        <taxon>Sphingomonadales</taxon>
        <taxon>Erythrobacteraceae</taxon>
        <taxon>Tsuneonella</taxon>
    </lineage>
</organism>
<dbReference type="PANTHER" id="PTHR30483">
    <property type="entry name" value="LEUCINE-SPECIFIC-BINDING PROTEIN"/>
    <property type="match status" value="1"/>
</dbReference>
<feature type="signal peptide" evidence="5">
    <location>
        <begin position="1"/>
        <end position="21"/>
    </location>
</feature>
<dbReference type="InterPro" id="IPR028081">
    <property type="entry name" value="Leu-bd"/>
</dbReference>
<proteinExistence type="inferred from homology"/>
<dbReference type="PROSITE" id="PS51257">
    <property type="entry name" value="PROKAR_LIPOPROTEIN"/>
    <property type="match status" value="1"/>
</dbReference>
<dbReference type="AlphaFoldDB" id="A0A419QZR0"/>